<proteinExistence type="predicted"/>
<evidence type="ECO:0000256" key="1">
    <source>
        <dbReference type="SAM" id="MobiDB-lite"/>
    </source>
</evidence>
<feature type="signal peptide" evidence="3">
    <location>
        <begin position="1"/>
        <end position="18"/>
    </location>
</feature>
<evidence type="ECO:0000313" key="4">
    <source>
        <dbReference type="EMBL" id="OSS43670.1"/>
    </source>
</evidence>
<organism evidence="4 5">
    <name type="scientific">Epicoccum nigrum</name>
    <name type="common">Soil fungus</name>
    <name type="synonym">Epicoccum purpurascens</name>
    <dbReference type="NCBI Taxonomy" id="105696"/>
    <lineage>
        <taxon>Eukaryota</taxon>
        <taxon>Fungi</taxon>
        <taxon>Dikarya</taxon>
        <taxon>Ascomycota</taxon>
        <taxon>Pezizomycotina</taxon>
        <taxon>Dothideomycetes</taxon>
        <taxon>Pleosporomycetidae</taxon>
        <taxon>Pleosporales</taxon>
        <taxon>Pleosporineae</taxon>
        <taxon>Didymellaceae</taxon>
        <taxon>Epicoccum</taxon>
    </lineage>
</organism>
<evidence type="ECO:0000256" key="2">
    <source>
        <dbReference type="SAM" id="Phobius"/>
    </source>
</evidence>
<accession>A0A1Y2LIU7</accession>
<keyword evidence="2" id="KW-0812">Transmembrane</keyword>
<sequence>MRILHFAAATMVLNLAASHPEFNRRGDFDVLGLERDYADFGSEYDFEGPEPEAFIEALPGFEKNESLPQLRDRSAELVGRQSCNAGYGYCSAFNGCCPSSNRCCSYGYCLQPGKTCCPNGSCVEGKTCCGNGCMPTGSQCCRDGRYCEAGNMCVLYDGRGVCCTDLQCTAVVDGGSTSYARTTTRAPDPPAPTITQPPRTTEFTVVDSFTTYYWTVRWRYFSYYWTVFQARSTVTYTTITYTTIYTTTATDVAQASSIFDELSKTLTFSTPAEATTLASLIDAVPSPTATPTTAFETDFETLDVPAPTSTNDATSDDETTTERTATRASTTRTSSRSASSSSSQGVAGGGGGTSAAGAVFVQMSFLALAVCSGILMVWL</sequence>
<keyword evidence="2" id="KW-1133">Transmembrane helix</keyword>
<dbReference type="Proteomes" id="UP000193240">
    <property type="component" value="Unassembled WGS sequence"/>
</dbReference>
<keyword evidence="3" id="KW-0732">Signal</keyword>
<keyword evidence="2" id="KW-0472">Membrane</keyword>
<keyword evidence="5" id="KW-1185">Reference proteome</keyword>
<protein>
    <recommendedName>
        <fullName evidence="6">Granulins domain-containing protein</fullName>
    </recommendedName>
</protein>
<evidence type="ECO:0008006" key="6">
    <source>
        <dbReference type="Google" id="ProtNLM"/>
    </source>
</evidence>
<name>A0A1Y2LIU7_EPING</name>
<dbReference type="EMBL" id="KZ107862">
    <property type="protein sequence ID" value="OSS43670.1"/>
    <property type="molecule type" value="Genomic_DNA"/>
</dbReference>
<feature type="compositionally biased region" description="Low complexity" evidence="1">
    <location>
        <begin position="326"/>
        <end position="345"/>
    </location>
</feature>
<gene>
    <name evidence="4" type="ORF">B5807_11551</name>
</gene>
<dbReference type="AlphaFoldDB" id="A0A1Y2LIU7"/>
<feature type="chain" id="PRO_5012960345" description="Granulins domain-containing protein" evidence="3">
    <location>
        <begin position="19"/>
        <end position="379"/>
    </location>
</feature>
<dbReference type="InParanoid" id="A0A1Y2LIU7"/>
<reference evidence="4 5" key="1">
    <citation type="journal article" date="2017" name="Genome Announc.">
        <title>Genome sequence of the saprophytic ascomycete Epicoccum nigrum ICMP 19927 strain isolated from New Zealand.</title>
        <authorList>
            <person name="Fokin M."/>
            <person name="Fleetwood D."/>
            <person name="Weir B.S."/>
            <person name="Villas-Boas S.G."/>
        </authorList>
    </citation>
    <scope>NUCLEOTIDE SEQUENCE [LARGE SCALE GENOMIC DNA]</scope>
    <source>
        <strain evidence="4 5">ICMP 19927</strain>
    </source>
</reference>
<dbReference type="STRING" id="105696.A0A1Y2LIU7"/>
<dbReference type="OMA" id="YYYWTYS"/>
<feature type="region of interest" description="Disordered" evidence="1">
    <location>
        <begin position="295"/>
        <end position="351"/>
    </location>
</feature>
<evidence type="ECO:0000313" key="5">
    <source>
        <dbReference type="Proteomes" id="UP000193240"/>
    </source>
</evidence>
<feature type="transmembrane region" description="Helical" evidence="2">
    <location>
        <begin position="359"/>
        <end position="378"/>
    </location>
</feature>
<evidence type="ECO:0000256" key="3">
    <source>
        <dbReference type="SAM" id="SignalP"/>
    </source>
</evidence>